<keyword evidence="2" id="KW-1185">Reference proteome</keyword>
<dbReference type="EMBL" id="ML732791">
    <property type="protein sequence ID" value="KAB8274018.1"/>
    <property type="molecule type" value="Genomic_DNA"/>
</dbReference>
<dbReference type="Proteomes" id="UP000326289">
    <property type="component" value="Unassembled WGS sequence"/>
</dbReference>
<evidence type="ECO:0000313" key="1">
    <source>
        <dbReference type="EMBL" id="KAB8274018.1"/>
    </source>
</evidence>
<organism evidence="1 2">
    <name type="scientific">Aspergillus minisclerotigenes</name>
    <dbReference type="NCBI Taxonomy" id="656917"/>
    <lineage>
        <taxon>Eukaryota</taxon>
        <taxon>Fungi</taxon>
        <taxon>Dikarya</taxon>
        <taxon>Ascomycota</taxon>
        <taxon>Pezizomycotina</taxon>
        <taxon>Eurotiomycetes</taxon>
        <taxon>Eurotiomycetidae</taxon>
        <taxon>Eurotiales</taxon>
        <taxon>Aspergillaceae</taxon>
        <taxon>Aspergillus</taxon>
        <taxon>Aspergillus subgen. Circumdati</taxon>
    </lineage>
</organism>
<reference evidence="1 2" key="1">
    <citation type="submission" date="2019-04" db="EMBL/GenBank/DDBJ databases">
        <title>Fungal friends and foes A comparative genomics study of 23 Aspergillus species from section Flavi.</title>
        <authorList>
            <consortium name="DOE Joint Genome Institute"/>
            <person name="Kjaerbolling I."/>
            <person name="Vesth T.C."/>
            <person name="Frisvad J.C."/>
            <person name="Nybo J.L."/>
            <person name="Theobald S."/>
            <person name="Kildgaard S."/>
            <person name="Petersen T.I."/>
            <person name="Kuo A."/>
            <person name="Sato A."/>
            <person name="Lyhne E.K."/>
            <person name="Kogle M.E."/>
            <person name="Wiebenga A."/>
            <person name="Kun R.S."/>
            <person name="Lubbers R.J."/>
            <person name="Makela M.R."/>
            <person name="Barry K."/>
            <person name="Chovatia M."/>
            <person name="Clum A."/>
            <person name="Daum C."/>
            <person name="Haridas S."/>
            <person name="He G."/>
            <person name="LaButti K."/>
            <person name="Lipzen A."/>
            <person name="Mondo S."/>
            <person name="Pangilinan J."/>
            <person name="Riley R."/>
            <person name="Salamov A."/>
            <person name="Simmons B.A."/>
            <person name="Magnuson J.K."/>
            <person name="Henrissat B."/>
            <person name="Mortensen U.H."/>
            <person name="Larsen T.O."/>
            <person name="De vries R.P."/>
            <person name="Grigoriev I.V."/>
            <person name="Machida M."/>
            <person name="Baker S.E."/>
            <person name="Andersen M.R."/>
        </authorList>
    </citation>
    <scope>NUCLEOTIDE SEQUENCE [LARGE SCALE GENOMIC DNA]</scope>
    <source>
        <strain evidence="1 2">CBS 117635</strain>
    </source>
</reference>
<proteinExistence type="predicted"/>
<accession>A0A5N6J5T3</accession>
<sequence>MGLQRFHRLPWKYEPTPIKSHVTSPFQRHHVRCERYSKPKYRGAIGFIQPAISGIARLLIWQLGLLIGVSARALRRPSSEPCHTITMRP</sequence>
<dbReference type="AlphaFoldDB" id="A0A5N6J5T3"/>
<gene>
    <name evidence="1" type="ORF">BDV30DRAFT_209670</name>
</gene>
<evidence type="ECO:0000313" key="2">
    <source>
        <dbReference type="Proteomes" id="UP000326289"/>
    </source>
</evidence>
<protein>
    <submittedName>
        <fullName evidence="1">Uncharacterized protein</fullName>
    </submittedName>
</protein>
<name>A0A5N6J5T3_9EURO</name>